<keyword evidence="1" id="KW-0472">Membrane</keyword>
<evidence type="ECO:0000256" key="1">
    <source>
        <dbReference type="SAM" id="Phobius"/>
    </source>
</evidence>
<gene>
    <name evidence="2" type="ORF">EUGRSUZ_C01918</name>
</gene>
<evidence type="ECO:0000313" key="2">
    <source>
        <dbReference type="EMBL" id="KCW80564.1"/>
    </source>
</evidence>
<sequence length="97" mass="10793">MPQIVKSSRRYAVLWQHETASFSSSVSLPLGLLLALFLLVNDISARKCLGCGQRISRACHSASFLLSHSTFPLICHGFSRNLFESYGKCHDFVATYP</sequence>
<protein>
    <submittedName>
        <fullName evidence="2">Uncharacterized protein</fullName>
    </submittedName>
</protein>
<dbReference type="EMBL" id="KK198755">
    <property type="protein sequence ID" value="KCW80564.1"/>
    <property type="molecule type" value="Genomic_DNA"/>
</dbReference>
<keyword evidence="1" id="KW-1133">Transmembrane helix</keyword>
<dbReference type="AlphaFoldDB" id="A0A059CQT2"/>
<accession>A0A059CQT2</accession>
<keyword evidence="1" id="KW-0812">Transmembrane</keyword>
<dbReference type="Gramene" id="KCW80564">
    <property type="protein sequence ID" value="KCW80564"/>
    <property type="gene ID" value="EUGRSUZ_C01918"/>
</dbReference>
<feature type="transmembrane region" description="Helical" evidence="1">
    <location>
        <begin position="20"/>
        <end position="40"/>
    </location>
</feature>
<proteinExistence type="predicted"/>
<name>A0A059CQT2_EUCGR</name>
<dbReference type="InParanoid" id="A0A059CQT2"/>
<organism evidence="2">
    <name type="scientific">Eucalyptus grandis</name>
    <name type="common">Flooded gum</name>
    <dbReference type="NCBI Taxonomy" id="71139"/>
    <lineage>
        <taxon>Eukaryota</taxon>
        <taxon>Viridiplantae</taxon>
        <taxon>Streptophyta</taxon>
        <taxon>Embryophyta</taxon>
        <taxon>Tracheophyta</taxon>
        <taxon>Spermatophyta</taxon>
        <taxon>Magnoliopsida</taxon>
        <taxon>eudicotyledons</taxon>
        <taxon>Gunneridae</taxon>
        <taxon>Pentapetalae</taxon>
        <taxon>rosids</taxon>
        <taxon>malvids</taxon>
        <taxon>Myrtales</taxon>
        <taxon>Myrtaceae</taxon>
        <taxon>Myrtoideae</taxon>
        <taxon>Eucalypteae</taxon>
        <taxon>Eucalyptus</taxon>
    </lineage>
</organism>
<reference evidence="2" key="1">
    <citation type="submission" date="2013-07" db="EMBL/GenBank/DDBJ databases">
        <title>The genome of Eucalyptus grandis.</title>
        <authorList>
            <person name="Schmutz J."/>
            <person name="Hayes R."/>
            <person name="Myburg A."/>
            <person name="Tuskan G."/>
            <person name="Grattapaglia D."/>
            <person name="Rokhsar D.S."/>
        </authorList>
    </citation>
    <scope>NUCLEOTIDE SEQUENCE</scope>
    <source>
        <tissue evidence="2">Leaf extractions</tissue>
    </source>
</reference>